<evidence type="ECO:0000313" key="3">
    <source>
        <dbReference type="EMBL" id="ALH23638.1"/>
    </source>
</evidence>
<dbReference type="OrthoDB" id="28599at10239"/>
<keyword evidence="2" id="KW-0812">Transmembrane</keyword>
<feature type="transmembrane region" description="Helical" evidence="2">
    <location>
        <begin position="6"/>
        <end position="29"/>
    </location>
</feature>
<evidence type="ECO:0000256" key="1">
    <source>
        <dbReference type="SAM" id="MobiDB-lite"/>
    </source>
</evidence>
<gene>
    <name evidence="3" type="ORF">PaMx28_38</name>
</gene>
<dbReference type="KEGG" id="vg:26637088"/>
<protein>
    <submittedName>
        <fullName evidence="3">Virion structural protein</fullName>
    </submittedName>
</protein>
<keyword evidence="2" id="KW-1133">Transmembrane helix</keyword>
<evidence type="ECO:0000256" key="2">
    <source>
        <dbReference type="SAM" id="Phobius"/>
    </source>
</evidence>
<keyword evidence="4" id="KW-1185">Reference proteome</keyword>
<keyword evidence="2" id="KW-0472">Membrane</keyword>
<name>A0A0S0MZZ8_9CAUD</name>
<reference evidence="3 4" key="1">
    <citation type="journal article" date="2012" name="Appl. Environ. Microbiol.">
        <title>High Diversity and Novel Species of Pseudomonas aeruginosa Bacteriophages.</title>
        <authorList>
            <person name="Sepulveda-Robles O."/>
            <person name="Kameyama L."/>
            <person name="Guarneros G."/>
        </authorList>
    </citation>
    <scope>NUCLEOTIDE SEQUENCE [LARGE SCALE GENOMIC DNA]</scope>
</reference>
<dbReference type="Proteomes" id="UP000203193">
    <property type="component" value="Segment"/>
</dbReference>
<sequence>MLNLTGLQWKIGAGILIGVATVTVIALSYRHYTGLVDAKAELSAQVATLREDVAREKSRADALSSAVDRWDQAAREQARALDQLTTAQREAGTYARELRDVLSKHDLGALAKRKPGLIENRINAGTADALRLLERSTEGAAAAERQGATAPRTATPRARQD</sequence>
<organism evidence="3 4">
    <name type="scientific">Pseudomonas phage PaMx28</name>
    <dbReference type="NCBI Taxonomy" id="1175659"/>
    <lineage>
        <taxon>Viruses</taxon>
        <taxon>Duplodnaviria</taxon>
        <taxon>Heunggongvirae</taxon>
        <taxon>Uroviricota</taxon>
        <taxon>Caudoviricetes</taxon>
        <taxon>Mesyanzhinovviridae</taxon>
        <taxon>Bradleyvirinae</taxon>
        <taxon>Pamexvirus</taxon>
        <taxon>Pamexvirus PaMx28</taxon>
    </lineage>
</organism>
<proteinExistence type="predicted"/>
<accession>A0A0S0MZZ8</accession>
<feature type="compositionally biased region" description="Low complexity" evidence="1">
    <location>
        <begin position="138"/>
        <end position="161"/>
    </location>
</feature>
<evidence type="ECO:0000313" key="4">
    <source>
        <dbReference type="Proteomes" id="UP000203193"/>
    </source>
</evidence>
<dbReference type="RefSeq" id="YP_009210650.1">
    <property type="nucleotide sequence ID" value="NC_028931.1"/>
</dbReference>
<dbReference type="EMBL" id="JQ067089">
    <property type="protein sequence ID" value="ALH23638.1"/>
    <property type="molecule type" value="Genomic_DNA"/>
</dbReference>
<dbReference type="GeneID" id="26637088"/>
<feature type="region of interest" description="Disordered" evidence="1">
    <location>
        <begin position="136"/>
        <end position="161"/>
    </location>
</feature>